<dbReference type="Proteomes" id="UP001189429">
    <property type="component" value="Unassembled WGS sequence"/>
</dbReference>
<dbReference type="InterPro" id="IPR006186">
    <property type="entry name" value="Ser/Thr-sp_prot-phosphatase"/>
</dbReference>
<keyword evidence="3" id="KW-0464">Manganese</keyword>
<dbReference type="InterPro" id="IPR051134">
    <property type="entry name" value="PPP_phosphatase"/>
</dbReference>
<dbReference type="PANTHER" id="PTHR45668:SF5">
    <property type="entry name" value="SERINE_THREONINE-PROTEIN PHOSPHATASE 5"/>
    <property type="match status" value="1"/>
</dbReference>
<evidence type="ECO:0000256" key="3">
    <source>
        <dbReference type="ARBA" id="ARBA00023211"/>
    </source>
</evidence>
<feature type="domain" description="Serine/threonine specific protein phosphatases" evidence="5">
    <location>
        <begin position="341"/>
        <end position="658"/>
    </location>
</feature>
<keyword evidence="7" id="KW-1185">Reference proteome</keyword>
<gene>
    <name evidence="6" type="ORF">PCOR1329_LOCUS68323</name>
</gene>
<name>A0ABN9WP50_9DINO</name>
<dbReference type="SMART" id="SM00156">
    <property type="entry name" value="PP2Ac"/>
    <property type="match status" value="1"/>
</dbReference>
<feature type="region of interest" description="Disordered" evidence="4">
    <location>
        <begin position="102"/>
        <end position="125"/>
    </location>
</feature>
<evidence type="ECO:0000313" key="7">
    <source>
        <dbReference type="Proteomes" id="UP001189429"/>
    </source>
</evidence>
<protein>
    <recommendedName>
        <fullName evidence="5">Serine/threonine specific protein phosphatases domain-containing protein</fullName>
    </recommendedName>
</protein>
<feature type="compositionally biased region" description="Basic residues" evidence="4">
    <location>
        <begin position="102"/>
        <end position="118"/>
    </location>
</feature>
<evidence type="ECO:0000256" key="4">
    <source>
        <dbReference type="SAM" id="MobiDB-lite"/>
    </source>
</evidence>
<dbReference type="InterPro" id="IPR029052">
    <property type="entry name" value="Metallo-depent_PP-like"/>
</dbReference>
<sequence>LKVGSPLGSGAILRRPPGSRREREVGCCSFMAMSPSQGLPLAFTLAPVGQRPAAQGNLGHIRGFGRSDLPTESDSSEAAQYLGAGALLVVGSALAVRTLAGKRRPAQGRSQQRAHRVVRQAASGGYLKARERRDGHGWVKEDPEFSPGAASGATVTVELKKRPMGVMRYTHGEDGKGAMIVEMHEKARYPGDPRGQCAVGGVKKNMIVKAINGTDVSGWDFSDIMDMLEDTEGDANCTQEAKAAWEARPRNHQAVALPATVSFQECAVSASAASAPAPVIAGAWYPRGGGFSEADLDAEMSKARGFPVPAGYSGVRYTGPGCLNEAWIKQFAEQQRKGVLLPKGDAYALVIDCTKLLKKHKTLNEITVPAGQKIHVVGDTHGQYWDFLHMLSLTGFPSASNPILFNGDFVDRGSWGMEVVLMIYAFKVMCPDSVHLTRGNHEIIAENILYGFCGETFKKYDGGLFDLFSESFRNLSLCHTINEEIFVMHAGLPGPNPRQWLPGQSHDPEDAIPVNAKCMTLAEIAAISRETELQDSSYKNAVGDAANKWAEEERTIIDLVWGDPRGGPGYGPSYRKSKGVFMFGPDVTEQFCRVNGLKAVIRSHEVKQLGWKQDHPQLYTVFSCPDYMDAGGNQGAFLTLENDGSSLSIKPTSFDKTPTPT</sequence>
<reference evidence="6" key="1">
    <citation type="submission" date="2023-10" db="EMBL/GenBank/DDBJ databases">
        <authorList>
            <person name="Chen Y."/>
            <person name="Shah S."/>
            <person name="Dougan E. K."/>
            <person name="Thang M."/>
            <person name="Chan C."/>
        </authorList>
    </citation>
    <scope>NUCLEOTIDE SEQUENCE [LARGE SCALE GENOMIC DNA]</scope>
</reference>
<evidence type="ECO:0000256" key="2">
    <source>
        <dbReference type="ARBA" id="ARBA00022723"/>
    </source>
</evidence>
<evidence type="ECO:0000313" key="6">
    <source>
        <dbReference type="EMBL" id="CAK0887193.1"/>
    </source>
</evidence>
<dbReference type="PANTHER" id="PTHR45668">
    <property type="entry name" value="SERINE/THREONINE-PROTEIN PHOSPHATASE 5-RELATED"/>
    <property type="match status" value="1"/>
</dbReference>
<accession>A0ABN9WP50</accession>
<organism evidence="6 7">
    <name type="scientific">Prorocentrum cordatum</name>
    <dbReference type="NCBI Taxonomy" id="2364126"/>
    <lineage>
        <taxon>Eukaryota</taxon>
        <taxon>Sar</taxon>
        <taxon>Alveolata</taxon>
        <taxon>Dinophyceae</taxon>
        <taxon>Prorocentrales</taxon>
        <taxon>Prorocentraceae</taxon>
        <taxon>Prorocentrum</taxon>
    </lineage>
</organism>
<evidence type="ECO:0000259" key="5">
    <source>
        <dbReference type="SMART" id="SM00156"/>
    </source>
</evidence>
<dbReference type="InterPro" id="IPR004843">
    <property type="entry name" value="Calcineurin-like_PHP"/>
</dbReference>
<dbReference type="SUPFAM" id="SSF56300">
    <property type="entry name" value="Metallo-dependent phosphatases"/>
    <property type="match status" value="1"/>
</dbReference>
<comment type="caution">
    <text evidence="6">The sequence shown here is derived from an EMBL/GenBank/DDBJ whole genome shotgun (WGS) entry which is preliminary data.</text>
</comment>
<keyword evidence="2" id="KW-0479">Metal-binding</keyword>
<comment type="cofactor">
    <cofactor evidence="1">
        <name>Mn(2+)</name>
        <dbReference type="ChEBI" id="CHEBI:29035"/>
    </cofactor>
</comment>
<evidence type="ECO:0000256" key="1">
    <source>
        <dbReference type="ARBA" id="ARBA00001936"/>
    </source>
</evidence>
<dbReference type="EMBL" id="CAUYUJ010018906">
    <property type="protein sequence ID" value="CAK0887193.1"/>
    <property type="molecule type" value="Genomic_DNA"/>
</dbReference>
<dbReference type="Gene3D" id="3.60.21.10">
    <property type="match status" value="1"/>
</dbReference>
<feature type="non-terminal residue" evidence="6">
    <location>
        <position position="1"/>
    </location>
</feature>
<feature type="region of interest" description="Disordered" evidence="4">
    <location>
        <begin position="1"/>
        <end position="21"/>
    </location>
</feature>
<dbReference type="Pfam" id="PF00149">
    <property type="entry name" value="Metallophos"/>
    <property type="match status" value="1"/>
</dbReference>
<proteinExistence type="predicted"/>
<dbReference type="PRINTS" id="PR00114">
    <property type="entry name" value="STPHPHTASE"/>
</dbReference>